<comment type="subcellular location">
    <subcellularLocation>
        <location evidence="1 13">Mitochondrion inner membrane</location>
        <topology evidence="1 13">Peripheral membrane protein</topology>
        <orientation evidence="1 13">Matrix side</orientation>
    </subcellularLocation>
</comment>
<protein>
    <recommendedName>
        <fullName evidence="11 13">Cytochrome c oxidase subunit 6, mitochondrial</fullName>
    </recommendedName>
    <alternativeName>
        <fullName evidence="12 13">Cytochrome c oxidase polypeptide VI</fullName>
    </alternativeName>
</protein>
<dbReference type="SUPFAM" id="SSF48479">
    <property type="entry name" value="Cytochrome c oxidase subunit E"/>
    <property type="match status" value="1"/>
</dbReference>
<dbReference type="PANTHER" id="PTHR14200">
    <property type="entry name" value="CYTOCHROME C OXIDASE POLYPEPTIDE"/>
    <property type="match status" value="1"/>
</dbReference>
<comment type="caution">
    <text evidence="14">The sequence shown here is derived from an EMBL/GenBank/DDBJ whole genome shotgun (WGS) entry which is preliminary data.</text>
</comment>
<dbReference type="GO" id="GO:0045277">
    <property type="term" value="C:respiratory chain complex IV"/>
    <property type="evidence" value="ECO:0007669"/>
    <property type="project" value="UniProtKB-UniRule"/>
</dbReference>
<organism evidence="14 15">
    <name type="scientific">Salinomyces thailandicus</name>
    <dbReference type="NCBI Taxonomy" id="706561"/>
    <lineage>
        <taxon>Eukaryota</taxon>
        <taxon>Fungi</taxon>
        <taxon>Dikarya</taxon>
        <taxon>Ascomycota</taxon>
        <taxon>Pezizomycotina</taxon>
        <taxon>Dothideomycetes</taxon>
        <taxon>Dothideomycetidae</taxon>
        <taxon>Mycosphaerellales</taxon>
        <taxon>Teratosphaeriaceae</taxon>
        <taxon>Salinomyces</taxon>
    </lineage>
</organism>
<evidence type="ECO:0000313" key="14">
    <source>
        <dbReference type="EMBL" id="TKA29443.1"/>
    </source>
</evidence>
<keyword evidence="7 13" id="KW-0809">Transit peptide</keyword>
<dbReference type="Pfam" id="PF02284">
    <property type="entry name" value="COX5A"/>
    <property type="match status" value="1"/>
</dbReference>
<keyword evidence="10 13" id="KW-0472">Membrane</keyword>
<name>A0A4U0U355_9PEZI</name>
<comment type="similarity">
    <text evidence="3 13">Belongs to the cytochrome c oxidase subunit 5A family.</text>
</comment>
<comment type="pathway">
    <text evidence="2 13">Energy metabolism; oxidative phosphorylation.</text>
</comment>
<evidence type="ECO:0000256" key="13">
    <source>
        <dbReference type="RuleBase" id="RU368103"/>
    </source>
</evidence>
<reference evidence="14 15" key="1">
    <citation type="submission" date="2017-03" db="EMBL/GenBank/DDBJ databases">
        <title>Genomes of endolithic fungi from Antarctica.</title>
        <authorList>
            <person name="Coleine C."/>
            <person name="Masonjones S."/>
            <person name="Stajich J.E."/>
        </authorList>
    </citation>
    <scope>NUCLEOTIDE SEQUENCE [LARGE SCALE GENOMIC DNA]</scope>
    <source>
        <strain evidence="14 15">CCFEE 6315</strain>
    </source>
</reference>
<evidence type="ECO:0000256" key="12">
    <source>
        <dbReference type="ARBA" id="ARBA00082700"/>
    </source>
</evidence>
<keyword evidence="15" id="KW-1185">Reference proteome</keyword>
<dbReference type="InterPro" id="IPR003204">
    <property type="entry name" value="Cyt_c_oxidase_su5A/6"/>
</dbReference>
<dbReference type="GO" id="GO:0046872">
    <property type="term" value="F:metal ion binding"/>
    <property type="evidence" value="ECO:0007669"/>
    <property type="project" value="UniProtKB-UniRule"/>
</dbReference>
<evidence type="ECO:0000256" key="5">
    <source>
        <dbReference type="ARBA" id="ARBA00022723"/>
    </source>
</evidence>
<evidence type="ECO:0000256" key="8">
    <source>
        <dbReference type="ARBA" id="ARBA00023004"/>
    </source>
</evidence>
<dbReference type="UniPathway" id="UPA00705"/>
<dbReference type="Proteomes" id="UP000308549">
    <property type="component" value="Unassembled WGS sequence"/>
</dbReference>
<dbReference type="FunFam" id="1.25.40.40:FF:000001">
    <property type="entry name" value="Cytochrome c oxidase subunit VI"/>
    <property type="match status" value="1"/>
</dbReference>
<dbReference type="CDD" id="cd00923">
    <property type="entry name" value="Cyt_c_Oxidase_Va"/>
    <property type="match status" value="1"/>
</dbReference>
<evidence type="ECO:0000256" key="1">
    <source>
        <dbReference type="ARBA" id="ARBA00004443"/>
    </source>
</evidence>
<comment type="function">
    <text evidence="13">Component of the cytochrome c oxidase, the last enzyme in the mitochondrial electron transport chain which drives oxidative phosphorylation. The respiratory chain contains 3 multisubunit complexes succinate dehydrogenase (complex II, CII), ubiquinol-cytochrome c oxidoreductase (cytochrome b-c1 complex, complex III, CIII) and cytochrome c oxidase (complex IV, CIV), that cooperate to transfer electrons derived from NADH and succinate to molecular oxygen, creating an electrochemical gradient over the inner membrane that drives transmembrane transport and the ATP synthase. Cytochrome c oxidase is the component of the respiratory chain that catalyzes the reduction of oxygen to water. Electrons originating from reduced cytochrome c in the intermembrane space (IMS) are transferred via the dinuclear copper A center (CU(A)) of subunit 2 and heme A of subunit 1 to the active site in subunit 1, a binuclear center (BNC) formed by heme A3 and copper B (CU(B)). The BNC reduces molecular oxygen to 2 water molecules using 4 electrons from cytochrome c in the IMS and 4 protons from the mitochondrial matrix.</text>
</comment>
<dbReference type="GO" id="GO:0006123">
    <property type="term" value="P:mitochondrial electron transport, cytochrome c to oxygen"/>
    <property type="evidence" value="ECO:0007669"/>
    <property type="project" value="UniProtKB-UniRule"/>
</dbReference>
<gene>
    <name evidence="14" type="ORF">B0A50_03455</name>
</gene>
<dbReference type="EMBL" id="NAJL01000014">
    <property type="protein sequence ID" value="TKA29443.1"/>
    <property type="molecule type" value="Genomic_DNA"/>
</dbReference>
<dbReference type="OrthoDB" id="5778907at2759"/>
<comment type="subunit">
    <text evidence="13">Component of the cytochrome c oxidase (complex IV, CIV), a multisubunit enzyme composed of a catalytic core of 3 subunits and several supernumerary subunits.</text>
</comment>
<keyword evidence="4 13" id="KW-0349">Heme</keyword>
<evidence type="ECO:0000256" key="4">
    <source>
        <dbReference type="ARBA" id="ARBA00022617"/>
    </source>
</evidence>
<accession>A0A4U0U355</accession>
<dbReference type="GO" id="GO:0005743">
    <property type="term" value="C:mitochondrial inner membrane"/>
    <property type="evidence" value="ECO:0007669"/>
    <property type="project" value="UniProtKB-SubCell"/>
</dbReference>
<evidence type="ECO:0000256" key="9">
    <source>
        <dbReference type="ARBA" id="ARBA00023128"/>
    </source>
</evidence>
<keyword evidence="8 13" id="KW-0408">Iron</keyword>
<keyword evidence="9 13" id="KW-0496">Mitochondrion</keyword>
<dbReference type="PANTHER" id="PTHR14200:SF11">
    <property type="entry name" value="CYTOCHROME C OXIDASE SUBUNIT 5A, MITOCHONDRIAL"/>
    <property type="match status" value="1"/>
</dbReference>
<evidence type="ECO:0000256" key="2">
    <source>
        <dbReference type="ARBA" id="ARBA00004673"/>
    </source>
</evidence>
<evidence type="ECO:0000256" key="7">
    <source>
        <dbReference type="ARBA" id="ARBA00022946"/>
    </source>
</evidence>
<dbReference type="AlphaFoldDB" id="A0A4U0U355"/>
<evidence type="ECO:0000256" key="6">
    <source>
        <dbReference type="ARBA" id="ARBA00022792"/>
    </source>
</evidence>
<proteinExistence type="inferred from homology"/>
<evidence type="ECO:0000256" key="10">
    <source>
        <dbReference type="ARBA" id="ARBA00023136"/>
    </source>
</evidence>
<sequence length="173" mass="19411">MSFTACARLTRARMLLPLTRTRFAAAGPRVLAQRPSTNAVAGFSTRSAGLRMPAGDPHDPHHEESFEEFTARYEKEFENVQDVFELQRNLNNAFAYDLVPSTSVIEAALRAARRVNDYPTAVRVFEGIAAKVENKGQYDEYLKELQPLREELGVNLKEQMYPETADSGRLGST</sequence>
<evidence type="ECO:0000256" key="3">
    <source>
        <dbReference type="ARBA" id="ARBA00007972"/>
    </source>
</evidence>
<keyword evidence="6 13" id="KW-0999">Mitochondrion inner membrane</keyword>
<evidence type="ECO:0000313" key="15">
    <source>
        <dbReference type="Proteomes" id="UP000308549"/>
    </source>
</evidence>
<evidence type="ECO:0000256" key="11">
    <source>
        <dbReference type="ARBA" id="ARBA00070174"/>
    </source>
</evidence>
<dbReference type="Gene3D" id="1.25.40.40">
    <property type="entry name" value="Cytochrome c oxidase, subunit Va/VI"/>
    <property type="match status" value="1"/>
</dbReference>
<keyword evidence="5 13" id="KW-0479">Metal-binding</keyword>
<dbReference type="InterPro" id="IPR036545">
    <property type="entry name" value="Cyt_c_oxidase_su5A/6_sf"/>
</dbReference>